<sequence length="383" mass="41768">MDLFRPLDDTTISDPQPMYHRLRSTEPVHWYEPLSAWVVSGYDDCLFALHRTDLFSSDWRRAGAEIPDNLLSIQTLDPPEHGAVHRVLMDAYRRQDFAAIRTKLEDLADELLGKLSAEPSFDLVESFTAPLSFAAVAALFGVPDADEKNIVAWSEAIVAAMDSGLTPEAAPGTRARDQLSAEISRWLDSDPDSGLLADLRRAEAARSISRDMILNTLRAMLHAGYAPTSRFIAASVVALLRTPAAWKELQTTGVTESVLKELLRHSGPVQAVARVCAQDVELGGRVLRKGSDVILLIAAANRDPRQFPRPDELDFTRTPNHSLAFGWGAHACAGASLARLTCAVALGALLRHTSQLRPAGEPVHWRHATLRGLRTLPVSGGAA</sequence>
<name>A0AAE8VUL4_9ACTN</name>
<evidence type="ECO:0000256" key="2">
    <source>
        <dbReference type="RuleBase" id="RU000461"/>
    </source>
</evidence>
<keyword evidence="2" id="KW-0479">Metal-binding</keyword>
<organism evidence="3 4">
    <name type="scientific">Streptomyces ipomoeae</name>
    <dbReference type="NCBI Taxonomy" id="103232"/>
    <lineage>
        <taxon>Bacteria</taxon>
        <taxon>Bacillati</taxon>
        <taxon>Actinomycetota</taxon>
        <taxon>Actinomycetes</taxon>
        <taxon>Kitasatosporales</taxon>
        <taxon>Streptomycetaceae</taxon>
        <taxon>Streptomyces</taxon>
    </lineage>
</organism>
<dbReference type="RefSeq" id="WP_141585632.1">
    <property type="nucleotide sequence ID" value="NZ_SPAZ01000310.1"/>
</dbReference>
<dbReference type="GO" id="GO:0005506">
    <property type="term" value="F:iron ion binding"/>
    <property type="evidence" value="ECO:0007669"/>
    <property type="project" value="InterPro"/>
</dbReference>
<keyword evidence="2" id="KW-0349">Heme</keyword>
<proteinExistence type="inferred from homology"/>
<evidence type="ECO:0000313" key="3">
    <source>
        <dbReference type="EMBL" id="TQE20029.1"/>
    </source>
</evidence>
<dbReference type="GO" id="GO:0020037">
    <property type="term" value="F:heme binding"/>
    <property type="evidence" value="ECO:0007669"/>
    <property type="project" value="InterPro"/>
</dbReference>
<dbReference type="InterPro" id="IPR036396">
    <property type="entry name" value="Cyt_P450_sf"/>
</dbReference>
<comment type="caution">
    <text evidence="3">The sequence shown here is derived from an EMBL/GenBank/DDBJ whole genome shotgun (WGS) entry which is preliminary data.</text>
</comment>
<dbReference type="Gene3D" id="1.10.630.10">
    <property type="entry name" value="Cytochrome P450"/>
    <property type="match status" value="1"/>
</dbReference>
<keyword evidence="2" id="KW-0408">Iron</keyword>
<dbReference type="PROSITE" id="PS00086">
    <property type="entry name" value="CYTOCHROME_P450"/>
    <property type="match status" value="1"/>
</dbReference>
<keyword evidence="2" id="KW-0560">Oxidoreductase</keyword>
<dbReference type="Proteomes" id="UP000318720">
    <property type="component" value="Unassembled WGS sequence"/>
</dbReference>
<dbReference type="SUPFAM" id="SSF48264">
    <property type="entry name" value="Cytochrome P450"/>
    <property type="match status" value="1"/>
</dbReference>
<gene>
    <name evidence="3" type="ORF">Sipo8835_38890</name>
</gene>
<evidence type="ECO:0000256" key="1">
    <source>
        <dbReference type="ARBA" id="ARBA00010617"/>
    </source>
</evidence>
<dbReference type="InterPro" id="IPR017972">
    <property type="entry name" value="Cyt_P450_CS"/>
</dbReference>
<accession>A0AAE8VUL4</accession>
<dbReference type="InterPro" id="IPR002397">
    <property type="entry name" value="Cyt_P450_B"/>
</dbReference>
<dbReference type="InterPro" id="IPR001128">
    <property type="entry name" value="Cyt_P450"/>
</dbReference>
<keyword evidence="2" id="KW-0503">Monooxygenase</keyword>
<reference evidence="3 4" key="1">
    <citation type="submission" date="2019-03" db="EMBL/GenBank/DDBJ databases">
        <title>Comparative genomic analyses of the sweetpotato soil rot pathogen, Streptomyces ipomoeae.</title>
        <authorList>
            <person name="Ruschel Soares N."/>
            <person name="Badger J.H."/>
            <person name="Huguet-Tapia J.C."/>
            <person name="Clark C.A."/>
            <person name="Pettis G.S."/>
        </authorList>
    </citation>
    <scope>NUCLEOTIDE SEQUENCE [LARGE SCALE GENOMIC DNA]</scope>
    <source>
        <strain evidence="3 4">88-35</strain>
    </source>
</reference>
<evidence type="ECO:0000313" key="4">
    <source>
        <dbReference type="Proteomes" id="UP000318720"/>
    </source>
</evidence>
<protein>
    <submittedName>
        <fullName evidence="3">Cytochrome P450</fullName>
    </submittedName>
</protein>
<dbReference type="Pfam" id="PF00067">
    <property type="entry name" value="p450"/>
    <property type="match status" value="1"/>
</dbReference>
<dbReference type="PANTHER" id="PTHR46696:SF1">
    <property type="entry name" value="CYTOCHROME P450 YJIB-RELATED"/>
    <property type="match status" value="1"/>
</dbReference>
<dbReference type="PANTHER" id="PTHR46696">
    <property type="entry name" value="P450, PUTATIVE (EUROFUNG)-RELATED"/>
    <property type="match status" value="1"/>
</dbReference>
<dbReference type="AlphaFoldDB" id="A0AAE8VUL4"/>
<dbReference type="GO" id="GO:0016705">
    <property type="term" value="F:oxidoreductase activity, acting on paired donors, with incorporation or reduction of molecular oxygen"/>
    <property type="evidence" value="ECO:0007669"/>
    <property type="project" value="InterPro"/>
</dbReference>
<dbReference type="PRINTS" id="PR00359">
    <property type="entry name" value="BP450"/>
</dbReference>
<comment type="similarity">
    <text evidence="1 2">Belongs to the cytochrome P450 family.</text>
</comment>
<dbReference type="GO" id="GO:0004497">
    <property type="term" value="F:monooxygenase activity"/>
    <property type="evidence" value="ECO:0007669"/>
    <property type="project" value="UniProtKB-KW"/>
</dbReference>
<dbReference type="EMBL" id="SPAZ01000310">
    <property type="protein sequence ID" value="TQE20029.1"/>
    <property type="molecule type" value="Genomic_DNA"/>
</dbReference>